<keyword evidence="2" id="KW-0833">Ubl conjugation pathway</keyword>
<dbReference type="InterPro" id="IPR038765">
    <property type="entry name" value="Papain-like_cys_pep_sf"/>
</dbReference>
<dbReference type="GO" id="GO:0004843">
    <property type="term" value="F:cysteine-type deubiquitinase activity"/>
    <property type="evidence" value="ECO:0007669"/>
    <property type="project" value="UniProtKB-UniRule"/>
</dbReference>
<feature type="region of interest" description="Disordered" evidence="3">
    <location>
        <begin position="1"/>
        <end position="247"/>
    </location>
</feature>
<dbReference type="EC" id="3.4.19.12" evidence="2"/>
<feature type="compositionally biased region" description="Polar residues" evidence="3">
    <location>
        <begin position="196"/>
        <end position="208"/>
    </location>
</feature>
<protein>
    <recommendedName>
        <fullName evidence="2">Ubiquitin carboxyl-terminal hydrolase</fullName>
        <ecNumber evidence="2">3.4.19.12</ecNumber>
    </recommendedName>
</protein>
<feature type="domain" description="USP" evidence="4">
    <location>
        <begin position="257"/>
        <end position="588"/>
    </location>
</feature>
<dbReference type="InterPro" id="IPR001394">
    <property type="entry name" value="Peptidase_C19_UCH"/>
</dbReference>
<dbReference type="PANTHER" id="PTHR21646:SF23">
    <property type="entry name" value="UBIQUITIN CARBOXYL-TERMINAL HYDROLASE USP2"/>
    <property type="match status" value="1"/>
</dbReference>
<feature type="compositionally biased region" description="Pro residues" evidence="3">
    <location>
        <begin position="44"/>
        <end position="54"/>
    </location>
</feature>
<proteinExistence type="inferred from homology"/>
<evidence type="ECO:0000256" key="2">
    <source>
        <dbReference type="RuleBase" id="RU366025"/>
    </source>
</evidence>
<accession>A0A8W8L5G4</accession>
<comment type="catalytic activity">
    <reaction evidence="1 2">
        <text>Thiol-dependent hydrolysis of ester, thioester, amide, peptide and isopeptide bonds formed by the C-terminal Gly of ubiquitin (a 76-residue protein attached to proteins as an intracellular targeting signal).</text>
        <dbReference type="EC" id="3.4.19.12"/>
    </reaction>
</comment>
<name>A0A8W8L5G4_MAGGI</name>
<feature type="compositionally biased region" description="Polar residues" evidence="3">
    <location>
        <begin position="20"/>
        <end position="41"/>
    </location>
</feature>
<feature type="compositionally biased region" description="Basic and acidic residues" evidence="3">
    <location>
        <begin position="210"/>
        <end position="225"/>
    </location>
</feature>
<feature type="compositionally biased region" description="Polar residues" evidence="3">
    <location>
        <begin position="70"/>
        <end position="80"/>
    </location>
</feature>
<dbReference type="EnsemblMetazoa" id="G26538.1">
    <property type="protein sequence ID" value="G26538.1:cds"/>
    <property type="gene ID" value="G26538"/>
</dbReference>
<dbReference type="Proteomes" id="UP000005408">
    <property type="component" value="Unassembled WGS sequence"/>
</dbReference>
<dbReference type="PANTHER" id="PTHR21646">
    <property type="entry name" value="UBIQUITIN CARBOXYL-TERMINAL HYDROLASE"/>
    <property type="match status" value="1"/>
</dbReference>
<sequence length="594" mass="66626">MPGVPRQTGYTGSYGTSSTRVSTRQRASSLSRENSATRSYTPSSKPPRPLPHGPGPLDSYGRKIDGTNYKIKTTSTSGLHSNGPLKATNNYASTYTSSYSPTYGTGLGSGTSSRPSSGLKNRRSTSISNVSDTLSDVRLTDSDSRRIRSREESNGLSSYRSSHDEYTPRGSKAKLDNDDIFNSSRTSSRNSRLLKDNSSFDESYTPSISRKRDASLPPMSRKDSSPLDSRPSLTGQNSISPVNANGSLSHHMNGGKVGLRNLGNTCFMNSVLQCLSNTKPLLEYFLRDDFTFDKNTTTSSMKGQLVTAYANLMKSMWNERSDSQVSPNSFKTQIQRFAPRFMGYAQQDAQEFLRYLLEGLHEDVNKVTSKPKPVTIQDEDFSNDQDKAKEYWRVYLTYDNSHIVEIFVGQLKSELRFDCDHRSVTFDPFWDLSVPIPKMRNDVSIIQCLTAFMKAEVLDGDERPTCSKCKKRMRCTKMFSIQRFPTILVLHLKRFSQGRYSQKVSTCVDFPQVLDMTEYSSEKGGKRVLYNLYGVSNHSGGVHSGHYTANCKHPYSGEWNVFNDTRVSPTSASRAVSSEAYLLFYERVMDPSRL</sequence>
<dbReference type="PROSITE" id="PS00972">
    <property type="entry name" value="USP_1"/>
    <property type="match status" value="1"/>
</dbReference>
<organism evidence="5 6">
    <name type="scientific">Magallana gigas</name>
    <name type="common">Pacific oyster</name>
    <name type="synonym">Crassostrea gigas</name>
    <dbReference type="NCBI Taxonomy" id="29159"/>
    <lineage>
        <taxon>Eukaryota</taxon>
        <taxon>Metazoa</taxon>
        <taxon>Spiralia</taxon>
        <taxon>Lophotrochozoa</taxon>
        <taxon>Mollusca</taxon>
        <taxon>Bivalvia</taxon>
        <taxon>Autobranchia</taxon>
        <taxon>Pteriomorphia</taxon>
        <taxon>Ostreida</taxon>
        <taxon>Ostreoidea</taxon>
        <taxon>Ostreidae</taxon>
        <taxon>Magallana</taxon>
    </lineage>
</organism>
<feature type="compositionally biased region" description="Low complexity" evidence="3">
    <location>
        <begin position="8"/>
        <end position="19"/>
    </location>
</feature>
<dbReference type="SUPFAM" id="SSF54001">
    <property type="entry name" value="Cysteine proteinases"/>
    <property type="match status" value="1"/>
</dbReference>
<dbReference type="InterPro" id="IPR018200">
    <property type="entry name" value="USP_CS"/>
</dbReference>
<dbReference type="GO" id="GO:0006508">
    <property type="term" value="P:proteolysis"/>
    <property type="evidence" value="ECO:0007669"/>
    <property type="project" value="UniProtKB-KW"/>
</dbReference>
<dbReference type="CDD" id="cd02674">
    <property type="entry name" value="Peptidase_C19R"/>
    <property type="match status" value="1"/>
</dbReference>
<evidence type="ECO:0000313" key="5">
    <source>
        <dbReference type="EnsemblMetazoa" id="G26538.1:cds"/>
    </source>
</evidence>
<feature type="compositionally biased region" description="Low complexity" evidence="3">
    <location>
        <begin position="182"/>
        <end position="191"/>
    </location>
</feature>
<dbReference type="InterPro" id="IPR028889">
    <property type="entry name" value="USP"/>
</dbReference>
<evidence type="ECO:0000259" key="4">
    <source>
        <dbReference type="PROSITE" id="PS50235"/>
    </source>
</evidence>
<keyword evidence="6" id="KW-1185">Reference proteome</keyword>
<keyword evidence="2" id="KW-0788">Thiol protease</keyword>
<feature type="compositionally biased region" description="Polar residues" evidence="3">
    <location>
        <begin position="124"/>
        <end position="134"/>
    </location>
</feature>
<dbReference type="AlphaFoldDB" id="A0A8W8L5G4"/>
<dbReference type="Gene3D" id="3.90.70.10">
    <property type="entry name" value="Cysteine proteinases"/>
    <property type="match status" value="1"/>
</dbReference>
<evidence type="ECO:0000313" key="6">
    <source>
        <dbReference type="Proteomes" id="UP000005408"/>
    </source>
</evidence>
<keyword evidence="2" id="KW-0645">Protease</keyword>
<dbReference type="PROSITE" id="PS50235">
    <property type="entry name" value="USP_3"/>
    <property type="match status" value="1"/>
</dbReference>
<evidence type="ECO:0000256" key="3">
    <source>
        <dbReference type="SAM" id="MobiDB-lite"/>
    </source>
</evidence>
<feature type="compositionally biased region" description="Low complexity" evidence="3">
    <location>
        <begin position="93"/>
        <end position="119"/>
    </location>
</feature>
<feature type="compositionally biased region" description="Basic and acidic residues" evidence="3">
    <location>
        <begin position="161"/>
        <end position="177"/>
    </location>
</feature>
<reference evidence="5" key="1">
    <citation type="submission" date="2022-08" db="UniProtKB">
        <authorList>
            <consortium name="EnsemblMetazoa"/>
        </authorList>
    </citation>
    <scope>IDENTIFICATION</scope>
    <source>
        <strain evidence="5">05x7-T-G4-1.051#20</strain>
    </source>
</reference>
<feature type="compositionally biased region" description="Basic and acidic residues" evidence="3">
    <location>
        <begin position="138"/>
        <end position="153"/>
    </location>
</feature>
<feature type="compositionally biased region" description="Polar residues" evidence="3">
    <location>
        <begin position="231"/>
        <end position="247"/>
    </location>
</feature>
<keyword evidence="2" id="KW-0378">Hydrolase</keyword>
<dbReference type="PROSITE" id="PS00973">
    <property type="entry name" value="USP_2"/>
    <property type="match status" value="1"/>
</dbReference>
<dbReference type="Pfam" id="PF00443">
    <property type="entry name" value="UCH"/>
    <property type="match status" value="1"/>
</dbReference>
<dbReference type="GO" id="GO:0016579">
    <property type="term" value="P:protein deubiquitination"/>
    <property type="evidence" value="ECO:0007669"/>
    <property type="project" value="InterPro"/>
</dbReference>
<evidence type="ECO:0000256" key="1">
    <source>
        <dbReference type="ARBA" id="ARBA00000707"/>
    </source>
</evidence>
<dbReference type="InterPro" id="IPR050185">
    <property type="entry name" value="Ub_carboxyl-term_hydrolase"/>
</dbReference>
<comment type="similarity">
    <text evidence="2">Belongs to the peptidase C19 family.</text>
</comment>
<dbReference type="FunFam" id="3.90.70.10:FF:000083">
    <property type="entry name" value="Uncharacterized protein, isoform B"/>
    <property type="match status" value="1"/>
</dbReference>